<dbReference type="InterPro" id="IPR016187">
    <property type="entry name" value="CTDL_fold"/>
</dbReference>
<evidence type="ECO:0000256" key="2">
    <source>
        <dbReference type="ARBA" id="ARBA00022723"/>
    </source>
</evidence>
<keyword evidence="2" id="KW-0479">Metal-binding</keyword>
<evidence type="ECO:0000256" key="1">
    <source>
        <dbReference type="ARBA" id="ARBA00004123"/>
    </source>
</evidence>
<keyword evidence="4" id="KW-0862">Zinc</keyword>
<dbReference type="CDD" id="cd00037">
    <property type="entry name" value="CLECT"/>
    <property type="match status" value="1"/>
</dbReference>
<gene>
    <name evidence="9" type="ORF">ALC62_04728</name>
</gene>
<dbReference type="EMBL" id="KQ977276">
    <property type="protein sequence ID" value="KYN04503.1"/>
    <property type="molecule type" value="Genomic_DNA"/>
</dbReference>
<feature type="domain" description="C-type lectin" evidence="7">
    <location>
        <begin position="362"/>
        <end position="486"/>
    </location>
</feature>
<dbReference type="PROSITE" id="PS50041">
    <property type="entry name" value="C_TYPE_LECTIN_2"/>
    <property type="match status" value="1"/>
</dbReference>
<dbReference type="AlphaFoldDB" id="A0A195CV01"/>
<evidence type="ECO:0000256" key="4">
    <source>
        <dbReference type="ARBA" id="ARBA00022833"/>
    </source>
</evidence>
<accession>A0A195CV01</accession>
<dbReference type="SMART" id="SM01336">
    <property type="entry name" value="zf-PARP"/>
    <property type="match status" value="2"/>
</dbReference>
<dbReference type="PROSITE" id="PS50064">
    <property type="entry name" value="ZF_PARP_2"/>
    <property type="match status" value="2"/>
</dbReference>
<dbReference type="PANTHER" id="PTHR22803">
    <property type="entry name" value="MANNOSE, PHOSPHOLIPASE, LECTIN RECEPTOR RELATED"/>
    <property type="match status" value="1"/>
</dbReference>
<dbReference type="STRING" id="456900.A0A195CV01"/>
<dbReference type="Gene3D" id="3.30.1740.10">
    <property type="entry name" value="Zinc finger, PARP-type"/>
    <property type="match status" value="2"/>
</dbReference>
<organism evidence="9 10">
    <name type="scientific">Cyphomyrmex costatus</name>
    <dbReference type="NCBI Taxonomy" id="456900"/>
    <lineage>
        <taxon>Eukaryota</taxon>
        <taxon>Metazoa</taxon>
        <taxon>Ecdysozoa</taxon>
        <taxon>Arthropoda</taxon>
        <taxon>Hexapoda</taxon>
        <taxon>Insecta</taxon>
        <taxon>Pterygota</taxon>
        <taxon>Neoptera</taxon>
        <taxon>Endopterygota</taxon>
        <taxon>Hymenoptera</taxon>
        <taxon>Apocrita</taxon>
        <taxon>Aculeata</taxon>
        <taxon>Formicoidea</taxon>
        <taxon>Formicidae</taxon>
        <taxon>Myrmicinae</taxon>
        <taxon>Cyphomyrmex</taxon>
    </lineage>
</organism>
<reference evidence="9 10" key="1">
    <citation type="submission" date="2016-03" db="EMBL/GenBank/DDBJ databases">
        <title>Cyphomyrmex costatus WGS genome.</title>
        <authorList>
            <person name="Nygaard S."/>
            <person name="Hu H."/>
            <person name="Boomsma J."/>
            <person name="Zhang G."/>
        </authorList>
    </citation>
    <scope>NUCLEOTIDE SEQUENCE [LARGE SCALE GENOMIC DNA]</scope>
    <source>
        <strain evidence="9">MS0001</strain>
        <tissue evidence="9">Whole body</tissue>
    </source>
</reference>
<comment type="subcellular location">
    <subcellularLocation>
        <location evidence="1">Nucleus</location>
    </subcellularLocation>
</comment>
<dbReference type="Gene3D" id="3.10.100.10">
    <property type="entry name" value="Mannose-Binding Protein A, subunit A"/>
    <property type="match status" value="1"/>
</dbReference>
<dbReference type="Pfam" id="PF00059">
    <property type="entry name" value="Lectin_C"/>
    <property type="match status" value="1"/>
</dbReference>
<sequence length="494" mass="56498">MDDDLPYLVEYAKSDRSKCQLCKQSIMKTNLRLAAVVQSPVHDGKIPRWYHFKCFFSKQRPSSTNDIACFDQIRNNDQDQIRKKIEECRNAPTVSKGRKRTKGGGASGDFRVEYAKSSRSTCIGCQEKIIKGETRIAKKDYESEEARRFGGLDRWLHVECFVKLRTDFGYYGRGDELPGAKQLSKEDQANLKTSLPKMAQGDVPPPPKKVKDEPEDAEETKLIKKQNDELYAIKDKISHLEKKEMIELLEINNQGIPSGISNFIILLIKLYIHYRKRTGSPSVITEHRINFDHNFKWNDVQILDIESSYNKRLVSEMQSRQRLEQFYTQNVMLRGMMCSCNVAMHGAPMRDDYYYTVGIGAHKLHTRAATWNDARKYCNEEGGHLAIINSIAEERILLDIFNRSGPIKGTAYPNEASLGIHDLYAEGEWVTVLGDSLAKTGYTRWTDKWDGQPDNKGGKQHCVALMKEGGGMDDVACDVRFPFLCELPLMWILQ</sequence>
<dbReference type="GO" id="GO:0005634">
    <property type="term" value="C:nucleus"/>
    <property type="evidence" value="ECO:0007669"/>
    <property type="project" value="UniProtKB-SubCell"/>
</dbReference>
<evidence type="ECO:0000256" key="5">
    <source>
        <dbReference type="ARBA" id="ARBA00023242"/>
    </source>
</evidence>
<evidence type="ECO:0000259" key="8">
    <source>
        <dbReference type="PROSITE" id="PS50064"/>
    </source>
</evidence>
<protein>
    <submittedName>
        <fullName evidence="9">Poly [ADP-ribose] polymerase</fullName>
    </submittedName>
</protein>
<evidence type="ECO:0000313" key="9">
    <source>
        <dbReference type="EMBL" id="KYN04503.1"/>
    </source>
</evidence>
<keyword evidence="5" id="KW-0539">Nucleus</keyword>
<dbReference type="InterPro" id="IPR001304">
    <property type="entry name" value="C-type_lectin-like"/>
</dbReference>
<evidence type="ECO:0000256" key="6">
    <source>
        <dbReference type="SAM" id="MobiDB-lite"/>
    </source>
</evidence>
<dbReference type="SMART" id="SM00034">
    <property type="entry name" value="CLECT"/>
    <property type="match status" value="1"/>
</dbReference>
<dbReference type="GO" id="GO:0008270">
    <property type="term" value="F:zinc ion binding"/>
    <property type="evidence" value="ECO:0007669"/>
    <property type="project" value="UniProtKB-KW"/>
</dbReference>
<dbReference type="Pfam" id="PF21728">
    <property type="entry name" value="PADR1_N"/>
    <property type="match status" value="1"/>
</dbReference>
<proteinExistence type="predicted"/>
<keyword evidence="10" id="KW-1185">Reference proteome</keyword>
<evidence type="ECO:0000259" key="7">
    <source>
        <dbReference type="PROSITE" id="PS50041"/>
    </source>
</evidence>
<dbReference type="SUPFAM" id="SSF56436">
    <property type="entry name" value="C-type lectin-like"/>
    <property type="match status" value="1"/>
</dbReference>
<feature type="region of interest" description="Disordered" evidence="6">
    <location>
        <begin position="193"/>
        <end position="216"/>
    </location>
</feature>
<dbReference type="Pfam" id="PF00645">
    <property type="entry name" value="zf-PARP"/>
    <property type="match status" value="2"/>
</dbReference>
<dbReference type="SUPFAM" id="SSF57716">
    <property type="entry name" value="Glucocorticoid receptor-like (DNA-binding domain)"/>
    <property type="match status" value="2"/>
</dbReference>
<evidence type="ECO:0000313" key="10">
    <source>
        <dbReference type="Proteomes" id="UP000078542"/>
    </source>
</evidence>
<dbReference type="GO" id="GO:0003677">
    <property type="term" value="F:DNA binding"/>
    <property type="evidence" value="ECO:0007669"/>
    <property type="project" value="InterPro"/>
</dbReference>
<name>A0A195CV01_9HYME</name>
<dbReference type="Gene3D" id="1.10.20.130">
    <property type="match status" value="1"/>
</dbReference>
<dbReference type="InterPro" id="IPR050111">
    <property type="entry name" value="C-type_lectin/snaclec_domain"/>
</dbReference>
<feature type="domain" description="PARP-type" evidence="8">
    <location>
        <begin position="110"/>
        <end position="199"/>
    </location>
</feature>
<dbReference type="InterPro" id="IPR016186">
    <property type="entry name" value="C-type_lectin-like/link_sf"/>
</dbReference>
<dbReference type="InterPro" id="IPR049296">
    <property type="entry name" value="PARP1-like_PADR1_N"/>
</dbReference>
<feature type="domain" description="PARP-type" evidence="8">
    <location>
        <begin position="7"/>
        <end position="89"/>
    </location>
</feature>
<dbReference type="InterPro" id="IPR001510">
    <property type="entry name" value="Znf_PARP"/>
</dbReference>
<evidence type="ECO:0000256" key="3">
    <source>
        <dbReference type="ARBA" id="ARBA00022771"/>
    </source>
</evidence>
<dbReference type="InterPro" id="IPR036957">
    <property type="entry name" value="Znf_PARP_sf"/>
</dbReference>
<dbReference type="Proteomes" id="UP000078542">
    <property type="component" value="Unassembled WGS sequence"/>
</dbReference>
<keyword evidence="3" id="KW-0863">Zinc-finger</keyword>